<name>A0AAN9EDT0_CROPI</name>
<comment type="caution">
    <text evidence="1">The sequence shown here is derived from an EMBL/GenBank/DDBJ whole genome shotgun (WGS) entry which is preliminary data.</text>
</comment>
<proteinExistence type="predicted"/>
<keyword evidence="2" id="KW-1185">Reference proteome</keyword>
<dbReference type="AlphaFoldDB" id="A0AAN9EDT0"/>
<evidence type="ECO:0000313" key="2">
    <source>
        <dbReference type="Proteomes" id="UP001372338"/>
    </source>
</evidence>
<sequence length="175" mass="19871">MQRDGIYTVRSGYHTLMTTHEMTQASKKGFQVDPICPLCGENSESVSHALLQCKDVSPVWFASPLAIHIPVHYEVDFSSWLLHMLATGDNKAADSIFNLVWALWNRRNDWVHNSRQSSIDLILSKANSIMIPPPAENPNSTNTIQYPILFHSSTAYKSSSKALQFFKERKKLHIQ</sequence>
<organism evidence="1 2">
    <name type="scientific">Crotalaria pallida</name>
    <name type="common">Smooth rattlebox</name>
    <name type="synonym">Crotalaria striata</name>
    <dbReference type="NCBI Taxonomy" id="3830"/>
    <lineage>
        <taxon>Eukaryota</taxon>
        <taxon>Viridiplantae</taxon>
        <taxon>Streptophyta</taxon>
        <taxon>Embryophyta</taxon>
        <taxon>Tracheophyta</taxon>
        <taxon>Spermatophyta</taxon>
        <taxon>Magnoliopsida</taxon>
        <taxon>eudicotyledons</taxon>
        <taxon>Gunneridae</taxon>
        <taxon>Pentapetalae</taxon>
        <taxon>rosids</taxon>
        <taxon>fabids</taxon>
        <taxon>Fabales</taxon>
        <taxon>Fabaceae</taxon>
        <taxon>Papilionoideae</taxon>
        <taxon>50 kb inversion clade</taxon>
        <taxon>genistoids sensu lato</taxon>
        <taxon>core genistoids</taxon>
        <taxon>Crotalarieae</taxon>
        <taxon>Crotalaria</taxon>
    </lineage>
</organism>
<dbReference type="EMBL" id="JAYWIO010000006">
    <property type="protein sequence ID" value="KAK7255584.1"/>
    <property type="molecule type" value="Genomic_DNA"/>
</dbReference>
<evidence type="ECO:0000313" key="1">
    <source>
        <dbReference type="EMBL" id="KAK7255584.1"/>
    </source>
</evidence>
<reference evidence="1 2" key="1">
    <citation type="submission" date="2024-01" db="EMBL/GenBank/DDBJ databases">
        <title>The genomes of 5 underutilized Papilionoideae crops provide insights into root nodulation and disease resistanc.</title>
        <authorList>
            <person name="Yuan L."/>
        </authorList>
    </citation>
    <scope>NUCLEOTIDE SEQUENCE [LARGE SCALE GENOMIC DNA]</scope>
    <source>
        <strain evidence="1">ZHUSHIDOU_FW_LH</strain>
        <tissue evidence="1">Leaf</tissue>
    </source>
</reference>
<protein>
    <recommendedName>
        <fullName evidence="3">Reverse transcriptase zinc-binding domain-containing protein</fullName>
    </recommendedName>
</protein>
<gene>
    <name evidence="1" type="ORF">RIF29_28997</name>
</gene>
<accession>A0AAN9EDT0</accession>
<dbReference type="Proteomes" id="UP001372338">
    <property type="component" value="Unassembled WGS sequence"/>
</dbReference>
<evidence type="ECO:0008006" key="3">
    <source>
        <dbReference type="Google" id="ProtNLM"/>
    </source>
</evidence>